<feature type="compositionally biased region" description="Polar residues" evidence="1">
    <location>
        <begin position="667"/>
        <end position="692"/>
    </location>
</feature>
<feature type="region of interest" description="Disordered" evidence="1">
    <location>
        <begin position="588"/>
        <end position="617"/>
    </location>
</feature>
<keyword evidence="4" id="KW-1185">Reference proteome</keyword>
<feature type="compositionally biased region" description="Low complexity" evidence="1">
    <location>
        <begin position="485"/>
        <end position="531"/>
    </location>
</feature>
<dbReference type="HOGENOM" id="CLU_295200_0_0_1"/>
<sequence length="1014" mass="117633">MIAHKFPGIQLDLSSVEVIWLHFTRFFMELEANFDSSMHVFKEPTGVYYKLTGNYSPKILEEAKQKTVNYVQKNKIEMLNTELEYKQYMNICQDLRQKFPKIYIQLLHYNVFDYVSKRLHQKFGYKQALQDYQELIKKKKRFCYLICDKAYFPQIKEAFYQLAEPYEKAAQQVSLRRTISTTSPPVSYQVYQQNPQTFPNHNRSNSTAIVQNINTSIIQQNQMNDEETNINNQEPSSSPRLTLGKKSNSYYEEDDYSYTNQGSMDQADFKGLDIQKEEFPCLSDAQILLNQQQASQLNDSQLSNSNSGSNIKSEVSKKKNNKKQKKKLQQQQIKLQQQQQQQQQLNQASSQALNSFLESYQKESISSDVQKSQSQQTIQTIQNYTKAEQFDEWDFELPTYKQTQSDPNLANKPLSLILQEEYPGYFNFQKPQTTNQKSGQNQLQNSEQKQKASSQQQSDPKSSNSTNKKEATSSQNSQQQILKKTSSQNSQQNQQQSNNQNITQQIQNPSQVKEKLNQQSQQQMNQKLFQSDQVKSSVQDKFERSQNTDSNSFDEVQQIIQQELNLANSASKSAENYQINIENKEPSTYQDHQQLPKQLHQQASQKSSNSDSAKKREDFITEQSQKELLINQTNFLLKLQNQSHPPGLPPPPQQSDDLQKTFLFEQNSQGSTQEQPQLSLNAKSSENQSTKLKNTELSEKQQKLMKSIKSEPFNPNKGTISIKLDSIIVEQDFKIEELAEKQIIFSDDCTETIKIIYKENQYCLKKFKNLSAFNLRRVNNYIENLRVLASPRIIRSFGKTVSYSKHTFDLFILLDFKERNLMQAIKEKLIISFNDKLSVLWQITQAIQQIHGNVAQDNMIHGNLKPENILLSSKKKVFLQDFYVLKNRENKYKPKNEGLTQAADIWSLGLITYFLFTDHLIDTEKAEYLISEQVLLNQIYKPGNSDIRVIYNLIERMLDSNPSNRPDIEEIVSHLKPIIQKKNKELNIGLNVQSSAFENIQHISQQNVSSIITN</sequence>
<feature type="region of interest" description="Disordered" evidence="1">
    <location>
        <begin position="667"/>
        <end position="696"/>
    </location>
</feature>
<dbReference type="PANTHER" id="PTHR24362">
    <property type="entry name" value="SERINE/THREONINE-PROTEIN KINASE NEK"/>
    <property type="match status" value="1"/>
</dbReference>
<dbReference type="KEGG" id="tet:TTHERM_00047360"/>
<dbReference type="EMBL" id="GG662712">
    <property type="protein sequence ID" value="EAR94471.2"/>
    <property type="molecule type" value="Genomic_DNA"/>
</dbReference>
<keyword evidence="3" id="KW-0808">Transferase</keyword>
<dbReference type="InterPro" id="IPR000719">
    <property type="entry name" value="Prot_kinase_dom"/>
</dbReference>
<feature type="compositionally biased region" description="Low complexity" evidence="1">
    <location>
        <begin position="444"/>
        <end position="465"/>
    </location>
</feature>
<protein>
    <submittedName>
        <fullName evidence="3">Kinase domain protein</fullName>
    </submittedName>
</protein>
<feature type="compositionally biased region" description="Polar residues" evidence="1">
    <location>
        <begin position="588"/>
        <end position="611"/>
    </location>
</feature>
<dbReference type="Gene3D" id="1.10.510.10">
    <property type="entry name" value="Transferase(Phosphotransferase) domain 1"/>
    <property type="match status" value="1"/>
</dbReference>
<keyword evidence="3" id="KW-0418">Kinase</keyword>
<evidence type="ECO:0000313" key="3">
    <source>
        <dbReference type="EMBL" id="EAR94471.2"/>
    </source>
</evidence>
<dbReference type="Proteomes" id="UP000009168">
    <property type="component" value="Unassembled WGS sequence"/>
</dbReference>
<reference evidence="4" key="1">
    <citation type="journal article" date="2006" name="PLoS Biol.">
        <title>Macronuclear genome sequence of the ciliate Tetrahymena thermophila, a model eukaryote.</title>
        <authorList>
            <person name="Eisen J.A."/>
            <person name="Coyne R.S."/>
            <person name="Wu M."/>
            <person name="Wu D."/>
            <person name="Thiagarajan M."/>
            <person name="Wortman J.R."/>
            <person name="Badger J.H."/>
            <person name="Ren Q."/>
            <person name="Amedeo P."/>
            <person name="Jones K.M."/>
            <person name="Tallon L.J."/>
            <person name="Delcher A.L."/>
            <person name="Salzberg S.L."/>
            <person name="Silva J.C."/>
            <person name="Haas B.J."/>
            <person name="Majoros W.H."/>
            <person name="Farzad M."/>
            <person name="Carlton J.M."/>
            <person name="Smith R.K. Jr."/>
            <person name="Garg J."/>
            <person name="Pearlman R.E."/>
            <person name="Karrer K.M."/>
            <person name="Sun L."/>
            <person name="Manning G."/>
            <person name="Elde N.C."/>
            <person name="Turkewitz A.P."/>
            <person name="Asai D.J."/>
            <person name="Wilkes D.E."/>
            <person name="Wang Y."/>
            <person name="Cai H."/>
            <person name="Collins K."/>
            <person name="Stewart B.A."/>
            <person name="Lee S.R."/>
            <person name="Wilamowska K."/>
            <person name="Weinberg Z."/>
            <person name="Ruzzo W.L."/>
            <person name="Wloga D."/>
            <person name="Gaertig J."/>
            <person name="Frankel J."/>
            <person name="Tsao C.-C."/>
            <person name="Gorovsky M.A."/>
            <person name="Keeling P.J."/>
            <person name="Waller R.F."/>
            <person name="Patron N.J."/>
            <person name="Cherry J.M."/>
            <person name="Stover N.A."/>
            <person name="Krieger C.J."/>
            <person name="del Toro C."/>
            <person name="Ryder H.F."/>
            <person name="Williamson S.C."/>
            <person name="Barbeau R.A."/>
            <person name="Hamilton E.P."/>
            <person name="Orias E."/>
        </authorList>
    </citation>
    <scope>NUCLEOTIDE SEQUENCE [LARGE SCALE GENOMIC DNA]</scope>
    <source>
        <strain evidence="4">SB210</strain>
    </source>
</reference>
<feature type="compositionally biased region" description="Polar residues" evidence="1">
    <location>
        <begin position="472"/>
        <end position="484"/>
    </location>
</feature>
<dbReference type="RefSeq" id="XP_001014731.2">
    <property type="nucleotide sequence ID" value="XM_001014731.3"/>
</dbReference>
<dbReference type="InterPro" id="IPR011009">
    <property type="entry name" value="Kinase-like_dom_sf"/>
</dbReference>
<feature type="compositionally biased region" description="Basic residues" evidence="1">
    <location>
        <begin position="318"/>
        <end position="328"/>
    </location>
</feature>
<dbReference type="OrthoDB" id="504170at2759"/>
<dbReference type="PANTHER" id="PTHR24362:SF309">
    <property type="entry name" value="PROTEIN KINASE DOMAIN-CONTAINING PROTEIN"/>
    <property type="match status" value="1"/>
</dbReference>
<gene>
    <name evidence="3" type="ORF">TTHERM_00047360</name>
</gene>
<dbReference type="SMART" id="SM00220">
    <property type="entry name" value="S_TKc"/>
    <property type="match status" value="1"/>
</dbReference>
<feature type="compositionally biased region" description="Low complexity" evidence="1">
    <location>
        <begin position="298"/>
        <end position="310"/>
    </location>
</feature>
<dbReference type="CDD" id="cd00180">
    <property type="entry name" value="PKc"/>
    <property type="match status" value="1"/>
</dbReference>
<feature type="region of interest" description="Disordered" evidence="1">
    <location>
        <begin position="298"/>
        <end position="335"/>
    </location>
</feature>
<proteinExistence type="predicted"/>
<name>Q23DF5_TETTS</name>
<feature type="domain" description="Protein kinase" evidence="2">
    <location>
        <begin position="722"/>
        <end position="979"/>
    </location>
</feature>
<dbReference type="GeneID" id="7833414"/>
<feature type="region of interest" description="Disordered" evidence="1">
    <location>
        <begin position="427"/>
        <end position="553"/>
    </location>
</feature>
<accession>Q23DF5</accession>
<evidence type="ECO:0000259" key="2">
    <source>
        <dbReference type="PROSITE" id="PS50011"/>
    </source>
</evidence>
<dbReference type="PROSITE" id="PS50011">
    <property type="entry name" value="PROTEIN_KINASE_DOM"/>
    <property type="match status" value="1"/>
</dbReference>
<dbReference type="GO" id="GO:0004672">
    <property type="term" value="F:protein kinase activity"/>
    <property type="evidence" value="ECO:0007669"/>
    <property type="project" value="InterPro"/>
</dbReference>
<dbReference type="AlphaFoldDB" id="Q23DF5"/>
<dbReference type="Pfam" id="PF00069">
    <property type="entry name" value="Pkinase"/>
    <property type="match status" value="1"/>
</dbReference>
<organism evidence="3 4">
    <name type="scientific">Tetrahymena thermophila (strain SB210)</name>
    <dbReference type="NCBI Taxonomy" id="312017"/>
    <lineage>
        <taxon>Eukaryota</taxon>
        <taxon>Sar</taxon>
        <taxon>Alveolata</taxon>
        <taxon>Ciliophora</taxon>
        <taxon>Intramacronucleata</taxon>
        <taxon>Oligohymenophorea</taxon>
        <taxon>Hymenostomatida</taxon>
        <taxon>Tetrahymenina</taxon>
        <taxon>Tetrahymenidae</taxon>
        <taxon>Tetrahymena</taxon>
    </lineage>
</organism>
<dbReference type="InParanoid" id="Q23DF5"/>
<dbReference type="GO" id="GO:0005524">
    <property type="term" value="F:ATP binding"/>
    <property type="evidence" value="ECO:0007669"/>
    <property type="project" value="InterPro"/>
</dbReference>
<dbReference type="eggNOG" id="KOG0601">
    <property type="taxonomic scope" value="Eukaryota"/>
</dbReference>
<evidence type="ECO:0000313" key="4">
    <source>
        <dbReference type="Proteomes" id="UP000009168"/>
    </source>
</evidence>
<feature type="compositionally biased region" description="Polar residues" evidence="1">
    <location>
        <begin position="429"/>
        <end position="443"/>
    </location>
</feature>
<evidence type="ECO:0000256" key="1">
    <source>
        <dbReference type="SAM" id="MobiDB-lite"/>
    </source>
</evidence>
<dbReference type="STRING" id="312017.Q23DF5"/>
<dbReference type="SUPFAM" id="SSF56112">
    <property type="entry name" value="Protein kinase-like (PK-like)"/>
    <property type="match status" value="1"/>
</dbReference>